<evidence type="ECO:0000256" key="1">
    <source>
        <dbReference type="ARBA" id="ARBA00004123"/>
    </source>
</evidence>
<evidence type="ECO:0000256" key="4">
    <source>
        <dbReference type="ARBA" id="ARBA00022728"/>
    </source>
</evidence>
<comment type="caution">
    <text evidence="11">The sequence shown here is derived from an EMBL/GenBank/DDBJ whole genome shotgun (WGS) entry which is preliminary data.</text>
</comment>
<dbReference type="InterPro" id="IPR011990">
    <property type="entry name" value="TPR-like_helical_dom_sf"/>
</dbReference>
<keyword evidence="4" id="KW-0747">Spliceosome</keyword>
<dbReference type="InterPro" id="IPR003107">
    <property type="entry name" value="HAT"/>
</dbReference>
<feature type="domain" description="Pre-mRNA-splicing factor Syf1/CRNKL1-like C-terminal HAT-repeats" evidence="10">
    <location>
        <begin position="107"/>
        <end position="253"/>
    </location>
</feature>
<dbReference type="GO" id="GO:0071011">
    <property type="term" value="C:precatalytic spliceosome"/>
    <property type="evidence" value="ECO:0007669"/>
    <property type="project" value="TreeGrafter"/>
</dbReference>
<organism evidence="11 12">
    <name type="scientific">Raphidocelis subcapitata</name>
    <dbReference type="NCBI Taxonomy" id="307507"/>
    <lineage>
        <taxon>Eukaryota</taxon>
        <taxon>Viridiplantae</taxon>
        <taxon>Chlorophyta</taxon>
        <taxon>core chlorophytes</taxon>
        <taxon>Chlorophyceae</taxon>
        <taxon>CS clade</taxon>
        <taxon>Sphaeropleales</taxon>
        <taxon>Selenastraceae</taxon>
        <taxon>Raphidocelis</taxon>
    </lineage>
</organism>
<evidence type="ECO:0000256" key="5">
    <source>
        <dbReference type="ARBA" id="ARBA00022737"/>
    </source>
</evidence>
<keyword evidence="3" id="KW-0507">mRNA processing</keyword>
<dbReference type="FunFam" id="1.25.40.10:FF:000306">
    <property type="entry name" value="Cell cycle control protein cwf4"/>
    <property type="match status" value="1"/>
</dbReference>
<dbReference type="EMBL" id="BDRX01000054">
    <property type="protein sequence ID" value="GBF94687.1"/>
    <property type="molecule type" value="Genomic_DNA"/>
</dbReference>
<comment type="function">
    <text evidence="8">Involved in pre-mRNA splicing and cell cycle progression. Required for the spliceosome assembly and initiation of the DNA replication.</text>
</comment>
<dbReference type="PANTHER" id="PTHR11246">
    <property type="entry name" value="PRE-MRNA SPLICING FACTOR"/>
    <property type="match status" value="1"/>
</dbReference>
<dbReference type="OrthoDB" id="541719at2759"/>
<feature type="region of interest" description="Disordered" evidence="9">
    <location>
        <begin position="1"/>
        <end position="29"/>
    </location>
</feature>
<dbReference type="FunCoup" id="A0A2V0PBZ1">
    <property type="interactions" value="2197"/>
</dbReference>
<feature type="compositionally biased region" description="Acidic residues" evidence="9">
    <location>
        <begin position="284"/>
        <end position="293"/>
    </location>
</feature>
<accession>A0A2V0PBZ1</accession>
<evidence type="ECO:0000256" key="6">
    <source>
        <dbReference type="ARBA" id="ARBA00023187"/>
    </source>
</evidence>
<evidence type="ECO:0000256" key="3">
    <source>
        <dbReference type="ARBA" id="ARBA00022664"/>
    </source>
</evidence>
<dbReference type="GO" id="GO:0000245">
    <property type="term" value="P:spliceosomal complex assembly"/>
    <property type="evidence" value="ECO:0007669"/>
    <property type="project" value="TreeGrafter"/>
</dbReference>
<dbReference type="InterPro" id="IPR055430">
    <property type="entry name" value="HAT_Syf1_CNRKL1_C"/>
</dbReference>
<gene>
    <name evidence="11" type="ORF">Rsub_07423</name>
</gene>
<comment type="subcellular location">
    <subcellularLocation>
        <location evidence="1">Nucleus</location>
    </subcellularLocation>
</comment>
<dbReference type="Gene3D" id="1.25.40.10">
    <property type="entry name" value="Tetratricopeptide repeat domain"/>
    <property type="match status" value="2"/>
</dbReference>
<evidence type="ECO:0000259" key="10">
    <source>
        <dbReference type="Pfam" id="PF23231"/>
    </source>
</evidence>
<protein>
    <recommendedName>
        <fullName evidence="10">Pre-mRNA-splicing factor Syf1/CRNKL1-like C-terminal HAT-repeats domain-containing protein</fullName>
    </recommendedName>
</protein>
<dbReference type="PANTHER" id="PTHR11246:SF3">
    <property type="entry name" value="CROOKED NECK-LIKE PROTEIN 1"/>
    <property type="match status" value="1"/>
</dbReference>
<dbReference type="Proteomes" id="UP000247498">
    <property type="component" value="Unassembled WGS sequence"/>
</dbReference>
<dbReference type="SMART" id="SM00386">
    <property type="entry name" value="HAT"/>
    <property type="match status" value="6"/>
</dbReference>
<evidence type="ECO:0000256" key="2">
    <source>
        <dbReference type="ARBA" id="ARBA00008644"/>
    </source>
</evidence>
<feature type="region of interest" description="Disordered" evidence="9">
    <location>
        <begin position="277"/>
        <end position="309"/>
    </location>
</feature>
<keyword evidence="6" id="KW-0508">mRNA splicing</keyword>
<dbReference type="SUPFAM" id="SSF48452">
    <property type="entry name" value="TPR-like"/>
    <property type="match status" value="2"/>
</dbReference>
<dbReference type="InterPro" id="IPR045075">
    <property type="entry name" value="Syf1-like"/>
</dbReference>
<dbReference type="Pfam" id="PF23231">
    <property type="entry name" value="HAT_Syf1_CNRKL1_C"/>
    <property type="match status" value="1"/>
</dbReference>
<name>A0A2V0PBZ1_9CHLO</name>
<dbReference type="GO" id="GO:0071014">
    <property type="term" value="C:post-mRNA release spliceosomal complex"/>
    <property type="evidence" value="ECO:0007669"/>
    <property type="project" value="TreeGrafter"/>
</dbReference>
<dbReference type="GO" id="GO:0071007">
    <property type="term" value="C:U2-type catalytic step 2 spliceosome"/>
    <property type="evidence" value="ECO:0007669"/>
    <property type="project" value="TreeGrafter"/>
</dbReference>
<evidence type="ECO:0000256" key="7">
    <source>
        <dbReference type="ARBA" id="ARBA00023242"/>
    </source>
</evidence>
<keyword evidence="7" id="KW-0539">Nucleus</keyword>
<evidence type="ECO:0000313" key="12">
    <source>
        <dbReference type="Proteomes" id="UP000247498"/>
    </source>
</evidence>
<reference evidence="11 12" key="1">
    <citation type="journal article" date="2018" name="Sci. Rep.">
        <title>Raphidocelis subcapitata (=Pseudokirchneriella subcapitata) provides an insight into genome evolution and environmental adaptations in the Sphaeropleales.</title>
        <authorList>
            <person name="Suzuki S."/>
            <person name="Yamaguchi H."/>
            <person name="Nakajima N."/>
            <person name="Kawachi M."/>
        </authorList>
    </citation>
    <scope>NUCLEOTIDE SEQUENCE [LARGE SCALE GENOMIC DNA]</scope>
    <source>
        <strain evidence="11 12">NIES-35</strain>
    </source>
</reference>
<comment type="similarity">
    <text evidence="2">Belongs to the crooked-neck family.</text>
</comment>
<evidence type="ECO:0000313" key="11">
    <source>
        <dbReference type="EMBL" id="GBF94687.1"/>
    </source>
</evidence>
<evidence type="ECO:0000256" key="9">
    <source>
        <dbReference type="SAM" id="MobiDB-lite"/>
    </source>
</evidence>
<proteinExistence type="inferred from homology"/>
<dbReference type="GO" id="GO:0000974">
    <property type="term" value="C:Prp19 complex"/>
    <property type="evidence" value="ECO:0007669"/>
    <property type="project" value="TreeGrafter"/>
</dbReference>
<dbReference type="AlphaFoldDB" id="A0A2V0PBZ1"/>
<evidence type="ECO:0000256" key="8">
    <source>
        <dbReference type="ARBA" id="ARBA00037040"/>
    </source>
</evidence>
<sequence>MASIGSIGRSDASEQRLPKTVKVKNKQPSDRQITAEQILREAKEIQLEDDFKAPKTIITATLASVRDVYERAVANLPPGNEKRYWRRYVWLWIKYAVWEELSAGDAERAREVYRACLKLIPHASFTFAKVWLLAAKLEVRARRLDSARRILGTAIGLAPKHKLFRSYIELEMQLGNIDRCRALYEKYVEWAPSSATAWLKFAELESQLGEAARARALFELAVSQPLLDMPEALWKGYIDFEIEQGERERVRILYERLLDRTKHVKVWLSYARFEAEPLPTPEPPEGEEEDEEAAAARAEEEGPEAAAGRAVRARSVYERAFRSLREGQPDAKEEAVMLLEAWREFEQGCAAFRPAGDVAAAVAAVEAKLPRRIKRKRPAGGAAAGPDAPLEEYYDYAFPDEAGGAPNLKLLEAALRWKRQRMGGEEGGG</sequence>
<keyword evidence="5" id="KW-0677">Repeat</keyword>
<dbReference type="InParanoid" id="A0A2V0PBZ1"/>
<keyword evidence="12" id="KW-1185">Reference proteome</keyword>
<dbReference type="STRING" id="307507.A0A2V0PBZ1"/>